<reference evidence="6" key="1">
    <citation type="submission" date="2018-06" db="EMBL/GenBank/DDBJ databases">
        <authorList>
            <person name="Zhirakovskaya E."/>
        </authorList>
    </citation>
    <scope>NUCLEOTIDE SEQUENCE</scope>
</reference>
<proteinExistence type="predicted"/>
<dbReference type="SUPFAM" id="SSF52540">
    <property type="entry name" value="P-loop containing nucleoside triphosphate hydrolases"/>
    <property type="match status" value="1"/>
</dbReference>
<dbReference type="GO" id="GO:0003677">
    <property type="term" value="F:DNA binding"/>
    <property type="evidence" value="ECO:0007669"/>
    <property type="project" value="UniProtKB-KW"/>
</dbReference>
<organism evidence="6">
    <name type="scientific">hydrothermal vent metagenome</name>
    <dbReference type="NCBI Taxonomy" id="652676"/>
    <lineage>
        <taxon>unclassified sequences</taxon>
        <taxon>metagenomes</taxon>
        <taxon>ecological metagenomes</taxon>
    </lineage>
</organism>
<dbReference type="Gene3D" id="3.40.50.2300">
    <property type="match status" value="1"/>
</dbReference>
<dbReference type="InterPro" id="IPR058031">
    <property type="entry name" value="AAA_lid_NorR"/>
</dbReference>
<dbReference type="InterPro" id="IPR001789">
    <property type="entry name" value="Sig_transdc_resp-reg_receiver"/>
</dbReference>
<dbReference type="SMART" id="SM00448">
    <property type="entry name" value="REC"/>
    <property type="match status" value="1"/>
</dbReference>
<dbReference type="EMBL" id="UOET01000541">
    <property type="protein sequence ID" value="VAW30586.1"/>
    <property type="molecule type" value="Genomic_DNA"/>
</dbReference>
<feature type="domain" description="Sigma-54 factor interaction" evidence="4">
    <location>
        <begin position="141"/>
        <end position="357"/>
    </location>
</feature>
<dbReference type="Pfam" id="PF00072">
    <property type="entry name" value="Response_reg"/>
    <property type="match status" value="1"/>
</dbReference>
<keyword evidence="2" id="KW-0067">ATP-binding</keyword>
<dbReference type="Gene3D" id="3.40.50.300">
    <property type="entry name" value="P-loop containing nucleotide triphosphate hydrolases"/>
    <property type="match status" value="1"/>
</dbReference>
<dbReference type="CDD" id="cd00156">
    <property type="entry name" value="REC"/>
    <property type="match status" value="1"/>
</dbReference>
<dbReference type="InterPro" id="IPR003593">
    <property type="entry name" value="AAA+_ATPase"/>
</dbReference>
<dbReference type="InterPro" id="IPR011006">
    <property type="entry name" value="CheY-like_superfamily"/>
</dbReference>
<dbReference type="Gene3D" id="1.10.8.60">
    <property type="match status" value="1"/>
</dbReference>
<keyword evidence="3" id="KW-0238">DNA-binding</keyword>
<feature type="domain" description="Response regulatory" evidence="5">
    <location>
        <begin position="4"/>
        <end position="118"/>
    </location>
</feature>
<gene>
    <name evidence="6" type="ORF">MNBD_BACTEROID07-1475</name>
</gene>
<evidence type="ECO:0000259" key="4">
    <source>
        <dbReference type="PROSITE" id="PS50045"/>
    </source>
</evidence>
<dbReference type="GO" id="GO:0006355">
    <property type="term" value="P:regulation of DNA-templated transcription"/>
    <property type="evidence" value="ECO:0007669"/>
    <property type="project" value="InterPro"/>
</dbReference>
<dbReference type="SMART" id="SM00382">
    <property type="entry name" value="AAA"/>
    <property type="match status" value="1"/>
</dbReference>
<dbReference type="GO" id="GO:0000160">
    <property type="term" value="P:phosphorelay signal transduction system"/>
    <property type="evidence" value="ECO:0007669"/>
    <property type="project" value="InterPro"/>
</dbReference>
<dbReference type="FunFam" id="3.40.50.300:FF:000006">
    <property type="entry name" value="DNA-binding transcriptional regulator NtrC"/>
    <property type="match status" value="1"/>
</dbReference>
<evidence type="ECO:0000256" key="1">
    <source>
        <dbReference type="ARBA" id="ARBA00022741"/>
    </source>
</evidence>
<evidence type="ECO:0000313" key="6">
    <source>
        <dbReference type="EMBL" id="VAW30586.1"/>
    </source>
</evidence>
<dbReference type="PANTHER" id="PTHR32071">
    <property type="entry name" value="TRANSCRIPTIONAL REGULATORY PROTEIN"/>
    <property type="match status" value="1"/>
</dbReference>
<feature type="non-terminal residue" evidence="6">
    <location>
        <position position="357"/>
    </location>
</feature>
<dbReference type="Pfam" id="PF00158">
    <property type="entry name" value="Sigma54_activat"/>
    <property type="match status" value="1"/>
</dbReference>
<dbReference type="GO" id="GO:0005524">
    <property type="term" value="F:ATP binding"/>
    <property type="evidence" value="ECO:0007669"/>
    <property type="project" value="UniProtKB-KW"/>
</dbReference>
<dbReference type="PROSITE" id="PS00675">
    <property type="entry name" value="SIGMA54_INTERACT_1"/>
    <property type="match status" value="1"/>
</dbReference>
<dbReference type="CDD" id="cd00009">
    <property type="entry name" value="AAA"/>
    <property type="match status" value="1"/>
</dbReference>
<protein>
    <submittedName>
        <fullName evidence="6">Nitrogen regulation protein NR(I), GlnG (=NtrC)</fullName>
    </submittedName>
</protein>
<evidence type="ECO:0000256" key="3">
    <source>
        <dbReference type="ARBA" id="ARBA00023125"/>
    </source>
</evidence>
<dbReference type="SUPFAM" id="SSF52172">
    <property type="entry name" value="CheY-like"/>
    <property type="match status" value="1"/>
</dbReference>
<name>A0A3B0VF08_9ZZZZ</name>
<keyword evidence="1" id="KW-0547">Nucleotide-binding</keyword>
<dbReference type="InterPro" id="IPR027417">
    <property type="entry name" value="P-loop_NTPase"/>
</dbReference>
<dbReference type="InterPro" id="IPR025662">
    <property type="entry name" value="Sigma_54_int_dom_ATP-bd_1"/>
</dbReference>
<dbReference type="Pfam" id="PF25601">
    <property type="entry name" value="AAA_lid_14"/>
    <property type="match status" value="1"/>
</dbReference>
<dbReference type="PANTHER" id="PTHR32071:SF117">
    <property type="entry name" value="PTS-DEPENDENT DIHYDROXYACETONE KINASE OPERON REGULATORY PROTEIN-RELATED"/>
    <property type="match status" value="1"/>
</dbReference>
<evidence type="ECO:0000259" key="5">
    <source>
        <dbReference type="PROSITE" id="PS50110"/>
    </source>
</evidence>
<evidence type="ECO:0000256" key="2">
    <source>
        <dbReference type="ARBA" id="ARBA00022840"/>
    </source>
</evidence>
<dbReference type="PROSITE" id="PS50045">
    <property type="entry name" value="SIGMA54_INTERACT_4"/>
    <property type="match status" value="1"/>
</dbReference>
<accession>A0A3B0VF08</accession>
<dbReference type="InterPro" id="IPR002078">
    <property type="entry name" value="Sigma_54_int"/>
</dbReference>
<dbReference type="AlphaFoldDB" id="A0A3B0VF08"/>
<dbReference type="PROSITE" id="PS50110">
    <property type="entry name" value="RESPONSE_REGULATORY"/>
    <property type="match status" value="1"/>
</dbReference>
<sequence length="357" mass="40575">MKRLILIIDDDVNYTADLKLLLKKDFHTVSAENIRQGISILRQQAPDLILLDLMLKNGENGLSAIDLIKMEDENVPIIMITDYSSVETAIKAIKKGAYDYLSKTTRISELKIQMEKALEHRLIKLRAKSLEEDVEKPFKDLIGETAIMQRLREQIRLFANNSSTLLIYGESGTGKELVTRQIHQLSNRANKPFVAVNCAAIPKDLLESELFGHEKGAFTGAVSRKPGRFELAGDGTLFLDEIGELDQRAQVAMLRVLQEKEFHRVGGTNLIKTNARVIAATNRKLEILVQKGQFREDLFYRLEILRIDVPPLRERKEDIPLLVKHFVKVASEEAKVPLKSFAPESLKLFRDYDWPGN</sequence>